<keyword evidence="2" id="KW-1185">Reference proteome</keyword>
<evidence type="ECO:0000313" key="1">
    <source>
        <dbReference type="EMBL" id="CAI9722348.1"/>
    </source>
</evidence>
<accession>A0AA36F4P5</accession>
<organism evidence="1 2">
    <name type="scientific">Octopus vulgaris</name>
    <name type="common">Common octopus</name>
    <dbReference type="NCBI Taxonomy" id="6645"/>
    <lineage>
        <taxon>Eukaryota</taxon>
        <taxon>Metazoa</taxon>
        <taxon>Spiralia</taxon>
        <taxon>Lophotrochozoa</taxon>
        <taxon>Mollusca</taxon>
        <taxon>Cephalopoda</taxon>
        <taxon>Coleoidea</taxon>
        <taxon>Octopodiformes</taxon>
        <taxon>Octopoda</taxon>
        <taxon>Incirrata</taxon>
        <taxon>Octopodidae</taxon>
        <taxon>Octopus</taxon>
    </lineage>
</organism>
<sequence length="73" mass="8128">MFYSIIRRKDINHGFSSNSARSVVRGEKESCHTPGLETGPSAKCNHEPNSGIKENEFFYLFQSLDDSHTGAPP</sequence>
<dbReference type="Proteomes" id="UP001162480">
    <property type="component" value="Chromosome 5"/>
</dbReference>
<name>A0AA36F4P5_OCTVU</name>
<proteinExistence type="predicted"/>
<protein>
    <submittedName>
        <fullName evidence="1">Uncharacterized protein</fullName>
    </submittedName>
</protein>
<evidence type="ECO:0000313" key="2">
    <source>
        <dbReference type="Proteomes" id="UP001162480"/>
    </source>
</evidence>
<reference evidence="1" key="1">
    <citation type="submission" date="2023-08" db="EMBL/GenBank/DDBJ databases">
        <authorList>
            <person name="Alioto T."/>
            <person name="Alioto T."/>
            <person name="Gomez Garrido J."/>
        </authorList>
    </citation>
    <scope>NUCLEOTIDE SEQUENCE</scope>
</reference>
<dbReference type="EMBL" id="OX597818">
    <property type="protein sequence ID" value="CAI9722348.1"/>
    <property type="molecule type" value="Genomic_DNA"/>
</dbReference>
<gene>
    <name evidence="1" type="ORF">OCTVUL_1B025215</name>
</gene>
<dbReference type="AlphaFoldDB" id="A0AA36F4P5"/>